<evidence type="ECO:0000313" key="1">
    <source>
        <dbReference type="EMBL" id="KZP18374.1"/>
    </source>
</evidence>
<protein>
    <submittedName>
        <fullName evidence="1">Uncharacterized protein</fullName>
    </submittedName>
</protein>
<proteinExistence type="predicted"/>
<organism evidence="1 2">
    <name type="scientific">Athelia psychrophila</name>
    <dbReference type="NCBI Taxonomy" id="1759441"/>
    <lineage>
        <taxon>Eukaryota</taxon>
        <taxon>Fungi</taxon>
        <taxon>Dikarya</taxon>
        <taxon>Basidiomycota</taxon>
        <taxon>Agaricomycotina</taxon>
        <taxon>Agaricomycetes</taxon>
        <taxon>Agaricomycetidae</taxon>
        <taxon>Atheliales</taxon>
        <taxon>Atheliaceae</taxon>
        <taxon>Athelia</taxon>
    </lineage>
</organism>
<gene>
    <name evidence="1" type="ORF">FIBSPDRAFT_595136</name>
</gene>
<reference evidence="1 2" key="1">
    <citation type="journal article" date="2016" name="Mol. Biol. Evol.">
        <title>Comparative Genomics of Early-Diverging Mushroom-Forming Fungi Provides Insights into the Origins of Lignocellulose Decay Capabilities.</title>
        <authorList>
            <person name="Nagy L.G."/>
            <person name="Riley R."/>
            <person name="Tritt A."/>
            <person name="Adam C."/>
            <person name="Daum C."/>
            <person name="Floudas D."/>
            <person name="Sun H."/>
            <person name="Yadav J.S."/>
            <person name="Pangilinan J."/>
            <person name="Larsson K.H."/>
            <person name="Matsuura K."/>
            <person name="Barry K."/>
            <person name="Labutti K."/>
            <person name="Kuo R."/>
            <person name="Ohm R.A."/>
            <person name="Bhattacharya S.S."/>
            <person name="Shirouzu T."/>
            <person name="Yoshinaga Y."/>
            <person name="Martin F.M."/>
            <person name="Grigoriev I.V."/>
            <person name="Hibbett D.S."/>
        </authorList>
    </citation>
    <scope>NUCLEOTIDE SEQUENCE [LARGE SCALE GENOMIC DNA]</scope>
    <source>
        <strain evidence="1 2">CBS 109695</strain>
    </source>
</reference>
<dbReference type="AlphaFoldDB" id="A0A166H145"/>
<evidence type="ECO:0000313" key="2">
    <source>
        <dbReference type="Proteomes" id="UP000076532"/>
    </source>
</evidence>
<accession>A0A166H145</accession>
<dbReference type="EMBL" id="KV417573">
    <property type="protein sequence ID" value="KZP18374.1"/>
    <property type="molecule type" value="Genomic_DNA"/>
</dbReference>
<sequence length="143" mass="15551">MPMCLRGRRSNSMTLMISNLFIDRAALESGWLVSRDHPFLPLSSGSLTCLLSLKAGSRRLMALGLRDSDETDVIVQLLQAQAATYITWATLTVRDFTVIPGLPRTQRAPGCDVGLDSCTGRGMSNSQQTQRKFRCACLLSGAG</sequence>
<name>A0A166H145_9AGAM</name>
<dbReference type="Proteomes" id="UP000076532">
    <property type="component" value="Unassembled WGS sequence"/>
</dbReference>
<keyword evidence="2" id="KW-1185">Reference proteome</keyword>